<reference evidence="3 4" key="1">
    <citation type="submission" date="2019-06" db="EMBL/GenBank/DDBJ databases">
        <title>Genome of Methylobacterium sp. 17Sr1-39.</title>
        <authorList>
            <person name="Seo T."/>
        </authorList>
    </citation>
    <scope>NUCLEOTIDE SEQUENCE [LARGE SCALE GENOMIC DNA]</scope>
    <source>
        <strain evidence="3 4">17Sr1-39</strain>
    </source>
</reference>
<keyword evidence="2" id="KW-0812">Transmembrane</keyword>
<evidence type="ECO:0000313" key="3">
    <source>
        <dbReference type="EMBL" id="TNC09852.1"/>
    </source>
</evidence>
<dbReference type="OrthoDB" id="7169664at2"/>
<protein>
    <submittedName>
        <fullName evidence="3">DUF2125 domain-containing protein</fullName>
    </submittedName>
</protein>
<feature type="region of interest" description="Disordered" evidence="1">
    <location>
        <begin position="332"/>
        <end position="362"/>
    </location>
</feature>
<organism evidence="3 4">
    <name type="scientific">Methylobacterium terricola</name>
    <dbReference type="NCBI Taxonomy" id="2583531"/>
    <lineage>
        <taxon>Bacteria</taxon>
        <taxon>Pseudomonadati</taxon>
        <taxon>Pseudomonadota</taxon>
        <taxon>Alphaproteobacteria</taxon>
        <taxon>Hyphomicrobiales</taxon>
        <taxon>Methylobacteriaceae</taxon>
        <taxon>Methylobacterium</taxon>
    </lineage>
</organism>
<sequence>MDRPTNVGPTSGTTPSGGAGRGPGLRLGLFAPFVLLLLLALAWTAGWFWLRGKAEAEIDGWFAREAQAGRQWTCADRSLTGFPFRFELRCASLSFARSDVRFTVGPVVAVAQVYQPRHVILEATGPFRVQQGGLEADVTWSDLEASLHVTGDGFQRASLVVDGLKGSVTGADPSPIDFTAGHLELHARPTPGRFTTDGAVDLSLRVMRVGLPMLDPVLGGPEPADIALDATVTRAAGFRTRTLAQELERWREAGGTVEITSLAAEKGSRRLRAQGVLALDDQHRPTGQLDVRTAGLEQVIAPLISEQIGARLGGDGAALIGNIVGQFLGGRRKEPAQGQGAPGQGGSGPGAQDRPGEPPLKVLPTVRLTGGRVVVGPFAVPSVRLQPLY</sequence>
<keyword evidence="4" id="KW-1185">Reference proteome</keyword>
<dbReference type="InterPro" id="IPR018666">
    <property type="entry name" value="DUF2125"/>
</dbReference>
<feature type="compositionally biased region" description="Gly residues" evidence="1">
    <location>
        <begin position="340"/>
        <end position="349"/>
    </location>
</feature>
<feature type="transmembrane region" description="Helical" evidence="2">
    <location>
        <begin position="29"/>
        <end position="50"/>
    </location>
</feature>
<keyword evidence="2" id="KW-1133">Transmembrane helix</keyword>
<gene>
    <name evidence="3" type="ORF">FF100_24965</name>
</gene>
<dbReference type="EMBL" id="VDDA01000015">
    <property type="protein sequence ID" value="TNC09852.1"/>
    <property type="molecule type" value="Genomic_DNA"/>
</dbReference>
<dbReference type="Proteomes" id="UP000305267">
    <property type="component" value="Unassembled WGS sequence"/>
</dbReference>
<evidence type="ECO:0000256" key="1">
    <source>
        <dbReference type="SAM" id="MobiDB-lite"/>
    </source>
</evidence>
<comment type="caution">
    <text evidence="3">The sequence shown here is derived from an EMBL/GenBank/DDBJ whole genome shotgun (WGS) entry which is preliminary data.</text>
</comment>
<accession>A0A5C4LD17</accession>
<keyword evidence="2" id="KW-0472">Membrane</keyword>
<name>A0A5C4LD17_9HYPH</name>
<proteinExistence type="predicted"/>
<dbReference type="AlphaFoldDB" id="A0A5C4LD17"/>
<evidence type="ECO:0000256" key="2">
    <source>
        <dbReference type="SAM" id="Phobius"/>
    </source>
</evidence>
<evidence type="ECO:0000313" key="4">
    <source>
        <dbReference type="Proteomes" id="UP000305267"/>
    </source>
</evidence>
<dbReference type="Pfam" id="PF09898">
    <property type="entry name" value="DUF2125"/>
    <property type="match status" value="1"/>
</dbReference>